<protein>
    <submittedName>
        <fullName evidence="2">Uncharacterized protein</fullName>
    </submittedName>
</protein>
<accession>A0A921G290</accession>
<evidence type="ECO:0000256" key="1">
    <source>
        <dbReference type="SAM" id="SignalP"/>
    </source>
</evidence>
<dbReference type="Proteomes" id="UP000698173">
    <property type="component" value="Unassembled WGS sequence"/>
</dbReference>
<sequence length="140" mass="15867">MKKILGVFLLITLMLSAGTIYASSNSAQNLSAWYKEAFQKESEKLGATTATGMLLIFKEVNNFLEESKENIDETLAFFRDEKVENAKNGIEEYQGQTIKSLNDTAVELKNINFDDYVDKLNIEAGIEQDFEKMVEEVFSE</sequence>
<feature type="chain" id="PRO_5037939143" evidence="1">
    <location>
        <begin position="23"/>
        <end position="140"/>
    </location>
</feature>
<organism evidence="2 3">
    <name type="scientific">Sporosarcina psychrophila</name>
    <name type="common">Bacillus psychrophilus</name>
    <dbReference type="NCBI Taxonomy" id="1476"/>
    <lineage>
        <taxon>Bacteria</taxon>
        <taxon>Bacillati</taxon>
        <taxon>Bacillota</taxon>
        <taxon>Bacilli</taxon>
        <taxon>Bacillales</taxon>
        <taxon>Caryophanaceae</taxon>
        <taxon>Sporosarcina</taxon>
    </lineage>
</organism>
<comment type="caution">
    <text evidence="2">The sequence shown here is derived from an EMBL/GenBank/DDBJ whole genome shotgun (WGS) entry which is preliminary data.</text>
</comment>
<keyword evidence="1" id="KW-0732">Signal</keyword>
<reference evidence="2" key="2">
    <citation type="submission" date="2021-09" db="EMBL/GenBank/DDBJ databases">
        <authorList>
            <person name="Gilroy R."/>
        </authorList>
    </citation>
    <scope>NUCLEOTIDE SEQUENCE</scope>
    <source>
        <strain evidence="2">CHK171-7178</strain>
    </source>
</reference>
<feature type="signal peptide" evidence="1">
    <location>
        <begin position="1"/>
        <end position="22"/>
    </location>
</feature>
<evidence type="ECO:0000313" key="3">
    <source>
        <dbReference type="Proteomes" id="UP000698173"/>
    </source>
</evidence>
<gene>
    <name evidence="2" type="ORF">K8V56_16345</name>
</gene>
<proteinExistence type="predicted"/>
<name>A0A921G290_SPOPS</name>
<evidence type="ECO:0000313" key="2">
    <source>
        <dbReference type="EMBL" id="HJF33334.1"/>
    </source>
</evidence>
<dbReference type="AlphaFoldDB" id="A0A921G290"/>
<reference evidence="2" key="1">
    <citation type="journal article" date="2021" name="PeerJ">
        <title>Extensive microbial diversity within the chicken gut microbiome revealed by metagenomics and culture.</title>
        <authorList>
            <person name="Gilroy R."/>
            <person name="Ravi A."/>
            <person name="Getino M."/>
            <person name="Pursley I."/>
            <person name="Horton D.L."/>
            <person name="Alikhan N.F."/>
            <person name="Baker D."/>
            <person name="Gharbi K."/>
            <person name="Hall N."/>
            <person name="Watson M."/>
            <person name="Adriaenssens E.M."/>
            <person name="Foster-Nyarko E."/>
            <person name="Jarju S."/>
            <person name="Secka A."/>
            <person name="Antonio M."/>
            <person name="Oren A."/>
            <person name="Chaudhuri R.R."/>
            <person name="La Ragione R."/>
            <person name="Hildebrand F."/>
            <person name="Pallen M.J."/>
        </authorList>
    </citation>
    <scope>NUCLEOTIDE SEQUENCE</scope>
    <source>
        <strain evidence="2">CHK171-7178</strain>
    </source>
</reference>
<dbReference type="EMBL" id="DYWT01000253">
    <property type="protein sequence ID" value="HJF33334.1"/>
    <property type="molecule type" value="Genomic_DNA"/>
</dbReference>